<evidence type="ECO:0000256" key="1">
    <source>
        <dbReference type="SAM" id="MobiDB-lite"/>
    </source>
</evidence>
<evidence type="ECO:0000256" key="2">
    <source>
        <dbReference type="SAM" id="Phobius"/>
    </source>
</evidence>
<organism evidence="3 4">
    <name type="scientific">Leptidea sinapis</name>
    <dbReference type="NCBI Taxonomy" id="189913"/>
    <lineage>
        <taxon>Eukaryota</taxon>
        <taxon>Metazoa</taxon>
        <taxon>Ecdysozoa</taxon>
        <taxon>Arthropoda</taxon>
        <taxon>Hexapoda</taxon>
        <taxon>Insecta</taxon>
        <taxon>Pterygota</taxon>
        <taxon>Neoptera</taxon>
        <taxon>Endopterygota</taxon>
        <taxon>Lepidoptera</taxon>
        <taxon>Glossata</taxon>
        <taxon>Ditrysia</taxon>
        <taxon>Papilionoidea</taxon>
        <taxon>Pieridae</taxon>
        <taxon>Dismorphiinae</taxon>
        <taxon>Leptidea</taxon>
    </lineage>
</organism>
<dbReference type="Proteomes" id="UP000324832">
    <property type="component" value="Unassembled WGS sequence"/>
</dbReference>
<name>A0A5E4QJ39_9NEOP</name>
<keyword evidence="2" id="KW-1133">Transmembrane helix</keyword>
<proteinExistence type="predicted"/>
<dbReference type="EMBL" id="FZQP02003222">
    <property type="protein sequence ID" value="VVC97584.1"/>
    <property type="molecule type" value="Genomic_DNA"/>
</dbReference>
<evidence type="ECO:0000313" key="4">
    <source>
        <dbReference type="Proteomes" id="UP000324832"/>
    </source>
</evidence>
<accession>A0A5E4QJ39</accession>
<feature type="transmembrane region" description="Helical" evidence="2">
    <location>
        <begin position="152"/>
        <end position="172"/>
    </location>
</feature>
<keyword evidence="2" id="KW-0472">Membrane</keyword>
<reference evidence="3 4" key="1">
    <citation type="submission" date="2017-07" db="EMBL/GenBank/DDBJ databases">
        <authorList>
            <person name="Talla V."/>
            <person name="Backstrom N."/>
        </authorList>
    </citation>
    <scope>NUCLEOTIDE SEQUENCE [LARGE SCALE GENOMIC DNA]</scope>
</reference>
<keyword evidence="2" id="KW-0812">Transmembrane</keyword>
<protein>
    <submittedName>
        <fullName evidence="3">Uncharacterized protein</fullName>
    </submittedName>
</protein>
<keyword evidence="4" id="KW-1185">Reference proteome</keyword>
<sequence>MMESELPPGSCNSTGHLSTIGWNVQGRMHHSASTPAGVDGAGGGARTPPATPKKGGKMLAVRVHMLDDSISMFQIQIRIIALSVPKEQNKSSITKEDRRVIDPSVLAYLLWLTSKKISLRTTEALMDNFSLYLLCTLRLDICQIEMNVPCQLAILFVLVFVLINTSITHLLLQFQSLLRGNQLKILEKEIFRTSTFVNPDCKDIGLNSNT</sequence>
<feature type="region of interest" description="Disordered" evidence="1">
    <location>
        <begin position="29"/>
        <end position="55"/>
    </location>
</feature>
<evidence type="ECO:0000313" key="3">
    <source>
        <dbReference type="EMBL" id="VVC97584.1"/>
    </source>
</evidence>
<dbReference type="AlphaFoldDB" id="A0A5E4QJ39"/>
<gene>
    <name evidence="3" type="ORF">LSINAPIS_LOCUS8826</name>
</gene>